<sequence length="318" mass="37460">MVECRFFYLLQHDNNIYHVTCKKILLQGVENTVLLDDDYDYEFIFQSLNDPAIIFHVTCKLLSSSLIVNILNKKIYGMDFNVTNLECKLTLYQKLSLKQTLEHILPSFFLQYDLTSDNETGQNSDENFNSSSEENIIIATQLRSSMVDNQNMQSHLSTETLELNELELFYHEPDENHIYHVTCKMFSQHSENFDFSDDYYDYEFILDDSEMILHVTCKLFSRSLIVNILNKEVYGVNFDVTELKRKYLLTLHQKLNLEQNLKQVLPSYFLQHTNETRLYSHENLNSSHENIESGNIANDLDNIWPHSDRINSYQDINP</sequence>
<organism evidence="1 3">
    <name type="scientific">Rhizophagus clarus</name>
    <dbReference type="NCBI Taxonomy" id="94130"/>
    <lineage>
        <taxon>Eukaryota</taxon>
        <taxon>Fungi</taxon>
        <taxon>Fungi incertae sedis</taxon>
        <taxon>Mucoromycota</taxon>
        <taxon>Glomeromycotina</taxon>
        <taxon>Glomeromycetes</taxon>
        <taxon>Glomerales</taxon>
        <taxon>Glomeraceae</taxon>
        <taxon>Rhizophagus</taxon>
    </lineage>
</organism>
<comment type="caution">
    <text evidence="1">The sequence shown here is derived from an EMBL/GenBank/DDBJ whole genome shotgun (WGS) entry which is preliminary data.</text>
</comment>
<dbReference type="Proteomes" id="UP000615446">
    <property type="component" value="Unassembled WGS sequence"/>
</dbReference>
<dbReference type="EMBL" id="BEXD01000124">
    <property type="protein sequence ID" value="GBB84514.1"/>
    <property type="molecule type" value="Genomic_DNA"/>
</dbReference>
<protein>
    <submittedName>
        <fullName evidence="1">Uncharacterized protein</fullName>
    </submittedName>
</protein>
<proteinExistence type="predicted"/>
<dbReference type="EMBL" id="BLAL01000044">
    <property type="protein sequence ID" value="GES79585.1"/>
    <property type="molecule type" value="Genomic_DNA"/>
</dbReference>
<evidence type="ECO:0000313" key="2">
    <source>
        <dbReference type="EMBL" id="GES79585.1"/>
    </source>
</evidence>
<gene>
    <name evidence="2" type="ORF">RCL2_000688400</name>
    <name evidence="1" type="ORF">RclHR1_11090002</name>
</gene>
<dbReference type="AlphaFoldDB" id="A0A2Z6QIB2"/>
<evidence type="ECO:0000313" key="1">
    <source>
        <dbReference type="EMBL" id="GBB84514.1"/>
    </source>
</evidence>
<reference evidence="2" key="2">
    <citation type="submission" date="2019-10" db="EMBL/GenBank/DDBJ databases">
        <title>Conservation and host-specific expression of non-tandemly repeated heterogenous ribosome RNA gene in arbuscular mycorrhizal fungi.</title>
        <authorList>
            <person name="Maeda T."/>
            <person name="Kobayashi Y."/>
            <person name="Nakagawa T."/>
            <person name="Ezawa T."/>
            <person name="Yamaguchi K."/>
            <person name="Bino T."/>
            <person name="Nishimoto Y."/>
            <person name="Shigenobu S."/>
            <person name="Kawaguchi M."/>
        </authorList>
    </citation>
    <scope>NUCLEOTIDE SEQUENCE</scope>
    <source>
        <strain evidence="2">HR1</strain>
    </source>
</reference>
<name>A0A2Z6QIB2_9GLOM</name>
<keyword evidence="3" id="KW-1185">Reference proteome</keyword>
<accession>A0A2Z6QIB2</accession>
<reference evidence="1 3" key="1">
    <citation type="submission" date="2017-11" db="EMBL/GenBank/DDBJ databases">
        <title>The genome of Rhizophagus clarus HR1 reveals common genetic basis of auxotrophy among arbuscular mycorrhizal fungi.</title>
        <authorList>
            <person name="Kobayashi Y."/>
        </authorList>
    </citation>
    <scope>NUCLEOTIDE SEQUENCE [LARGE SCALE GENOMIC DNA]</scope>
    <source>
        <strain evidence="1 3">HR1</strain>
    </source>
</reference>
<evidence type="ECO:0000313" key="3">
    <source>
        <dbReference type="Proteomes" id="UP000247702"/>
    </source>
</evidence>
<dbReference type="OrthoDB" id="2307154at2759"/>
<dbReference type="Proteomes" id="UP000247702">
    <property type="component" value="Unassembled WGS sequence"/>
</dbReference>